<proteinExistence type="predicted"/>
<evidence type="ECO:0000313" key="3">
    <source>
        <dbReference type="Proteomes" id="UP001589792"/>
    </source>
</evidence>
<keyword evidence="1" id="KW-1133">Transmembrane helix</keyword>
<dbReference type="InterPro" id="IPR014321">
    <property type="entry name" value="Phageshock_PspD"/>
</dbReference>
<keyword evidence="3" id="KW-1185">Reference proteome</keyword>
<dbReference type="Proteomes" id="UP001589792">
    <property type="component" value="Unassembled WGS sequence"/>
</dbReference>
<dbReference type="NCBIfam" id="NF007795">
    <property type="entry name" value="PRK10497.1"/>
    <property type="match status" value="1"/>
</dbReference>
<feature type="transmembrane region" description="Helical" evidence="1">
    <location>
        <begin position="26"/>
        <end position="47"/>
    </location>
</feature>
<keyword evidence="1" id="KW-0812">Transmembrane</keyword>
<reference evidence="2 3" key="1">
    <citation type="submission" date="2024-09" db="EMBL/GenBank/DDBJ databases">
        <authorList>
            <person name="Sun Q."/>
            <person name="Mori K."/>
        </authorList>
    </citation>
    <scope>NUCLEOTIDE SEQUENCE [LARGE SCALE GENOMIC DNA]</scope>
    <source>
        <strain evidence="2 3">CCM 8626</strain>
    </source>
</reference>
<comment type="caution">
    <text evidence="2">The sequence shown here is derived from an EMBL/GenBank/DDBJ whole genome shotgun (WGS) entry which is preliminary data.</text>
</comment>
<gene>
    <name evidence="2" type="primary">pspD</name>
    <name evidence="2" type="ORF">ACFFJ3_05150</name>
</gene>
<dbReference type="Pfam" id="PF09584">
    <property type="entry name" value="Phageshock_PspD"/>
    <property type="match status" value="1"/>
</dbReference>
<dbReference type="EMBL" id="JBHLXG010000003">
    <property type="protein sequence ID" value="MFC0225894.1"/>
    <property type="molecule type" value="Genomic_DNA"/>
</dbReference>
<keyword evidence="1" id="KW-0472">Membrane</keyword>
<evidence type="ECO:0000256" key="1">
    <source>
        <dbReference type="SAM" id="Phobius"/>
    </source>
</evidence>
<sequence>MAKPSALSSLKNTPLKSGAGALLKRLLKVLIIVLMSYGPAGVTSWLLKTVSRKPLRFALAMLLEPLFRKVLCKACGRYAKENNETTEK</sequence>
<protein>
    <submittedName>
        <fullName evidence="2">Phage shock protein PspD</fullName>
    </submittedName>
</protein>
<name>A0ABV6EAC2_9GAMM</name>
<accession>A0ABV6EAC2</accession>
<organism evidence="2 3">
    <name type="scientific">Serratia aquatilis</name>
    <dbReference type="NCBI Taxonomy" id="1737515"/>
    <lineage>
        <taxon>Bacteria</taxon>
        <taxon>Pseudomonadati</taxon>
        <taxon>Pseudomonadota</taxon>
        <taxon>Gammaproteobacteria</taxon>
        <taxon>Enterobacterales</taxon>
        <taxon>Yersiniaceae</taxon>
        <taxon>Serratia</taxon>
    </lineage>
</organism>
<evidence type="ECO:0000313" key="2">
    <source>
        <dbReference type="EMBL" id="MFC0225894.1"/>
    </source>
</evidence>
<dbReference type="RefSeq" id="WP_380673551.1">
    <property type="nucleotide sequence ID" value="NZ_CP173186.1"/>
</dbReference>